<keyword evidence="5" id="KW-0234">DNA repair</keyword>
<dbReference type="GO" id="GO:0006281">
    <property type="term" value="P:DNA repair"/>
    <property type="evidence" value="ECO:0007669"/>
    <property type="project" value="UniProtKB-KW"/>
</dbReference>
<feature type="compositionally biased region" description="Basic and acidic residues" evidence="9">
    <location>
        <begin position="842"/>
        <end position="852"/>
    </location>
</feature>
<dbReference type="EMBL" id="CP055902">
    <property type="protein sequence ID" value="QKX62678.1"/>
    <property type="molecule type" value="Genomic_DNA"/>
</dbReference>
<evidence type="ECO:0000259" key="10">
    <source>
        <dbReference type="PROSITE" id="PS50090"/>
    </source>
</evidence>
<dbReference type="GeneID" id="55997322"/>
<gene>
    <name evidence="12" type="ORF">TRUGW13939_09839</name>
</gene>
<feature type="domain" description="Myb-like" evidence="10">
    <location>
        <begin position="871"/>
        <end position="931"/>
    </location>
</feature>
<evidence type="ECO:0000256" key="1">
    <source>
        <dbReference type="ARBA" id="ARBA00004123"/>
    </source>
</evidence>
<dbReference type="KEGG" id="trg:TRUGW13939_09839"/>
<reference evidence="13" key="1">
    <citation type="submission" date="2020-06" db="EMBL/GenBank/DDBJ databases">
        <title>A chromosome-scale genome assembly of Talaromyces rugulosus W13939.</title>
        <authorList>
            <person name="Wang B."/>
            <person name="Guo L."/>
            <person name="Ye K."/>
            <person name="Wang L."/>
        </authorList>
    </citation>
    <scope>NUCLEOTIDE SEQUENCE [LARGE SCALE GENOMIC DNA]</scope>
    <source>
        <strain evidence="13">W13939</strain>
    </source>
</reference>
<dbReference type="RefSeq" id="XP_035348852.1">
    <property type="nucleotide sequence ID" value="XM_035492959.1"/>
</dbReference>
<comment type="similarity">
    <text evidence="2">Belongs to the EAF1 family.</text>
</comment>
<dbReference type="Gene3D" id="1.10.10.60">
    <property type="entry name" value="Homeodomain-like"/>
    <property type="match status" value="1"/>
</dbReference>
<sequence>MLRDELLRSKNDEITQCLQSRKRKLSELYFATVGFPGAAEGATADSLYQQQELQFLDANDLSKGYYFNEATLPPFPNLPQKPSQQSFPSTDSPAVSVSVPQETATGPLPVDNRPGSQDAQSRATTNKAELQKPSTPIQIDVAPTNKAAQQVPRIPPSPSKPSTSQLTPAATGNAPQLTAPGTPVSTVADVSTSPSQLRQSPRDKPSQLPSVEQAVPAKSQTVPSKLEVKQDRKPALSLGAVAHLDQPLSPASSIEPYSTNTPVPPTASSDTSPDEAEEADDHITVSEKSEVVPKGHPAPQDAPTTTVPSTPDEQLRLEEAQSLRGNAQALTASDAIGDRGQPGITPVSNQVIKEDVHVTPIAPSSVDKIGAQKDSNLAPSHIDKRLPTNEVSSESIESHPVPSVDIPANIKTEHPASDLSGCVSKISSTPMHPAPERMTTRVSSGAIRHKSVSEILGETPKTPISRTDGFLGDSTRETPMSELGTPDTATRIKQRKDREKDRVRLSTVVFPQKQAEKQESLDLVSQHGGQLIAGLTDEQDYLLTLFQNKAYSPPRSSNISTLLGSAHKTLSTSNHFLEYQEQMDCRTLRRIYSLQNANRWPLRQMKRSVEPQRQGTHWDVLLDHMKWLRTDFREERKWKIAAAKSCADWCAEFINSGSEQRAQLRVNAKIPSSRQPEIAETKEPRAETTIAPEDFLPASQPTPELVPSAEDESGSEGFAEELRTDLKDMVAPAAMFSLGSDEFTFSLDFTPTSEKLLDELPIYSPMGISPETCLPNFRFQPDTDWNMEILPVSKYATGRISFSDDLPPQKRSRYDSVQNSNPPEPENEDVSPDQTNVALFRPENKHIRDRIHPGHSFRPPTEHPMPSVGFFESRNSSQWTVMEDDELRRLVKDYSYNWSLISNCLSSSSMFPSAAERRTPWECFERWISLEGLPADMSKTQYFRAYHQRLEAAQRAVMAQQAAQQQQLQQQAAQQQGNGNTGQTQPFIRKRTTQPMRVERRRTSRHLALLEAMRKLAKKRETTLQKQQQASHLASLRKVNEASQPKPPITNPAEFSKMKYEREQKLQERQEHYRQQMIAQQRATLAAQRAGQLSNQQTTALNGANGRAPGNVPATGSQPIPGTTSNAVASGVSSNAVINNGNAMPMQAMPNGRPMNSPLPPNSMPVKMVPQPGMQQQIAARPGIAIQGSPDNARIMREANRLSEQQRMLQSRQQQVQPSGQQQFHNAQQFNQQGAHSPNVNVQGMNGNPSNAAMIAAMQAAGGMASPSFHGTNAQGISPSSPRMAQPPHLSTGVVPTITNIQNQIQRNHPNLSPEQVTKLATERLHVYQQQQQRMSQAAINANAGNMNAVQSNYQISPDSNFQANGNAGIPNSQAQFSPLMRVTQPNQQNHVPVGSSPSMNGSVLPQSRSATPQAQRSGSAAGTNKSPHPPPAQMASS</sequence>
<proteinExistence type="inferred from homology"/>
<dbReference type="InterPro" id="IPR014012">
    <property type="entry name" value="HSA_dom"/>
</dbReference>
<dbReference type="GO" id="GO:0006325">
    <property type="term" value="P:chromatin organization"/>
    <property type="evidence" value="ECO:0007669"/>
    <property type="project" value="UniProtKB-KW"/>
</dbReference>
<dbReference type="GO" id="GO:0035267">
    <property type="term" value="C:NuA4 histone acetyltransferase complex"/>
    <property type="evidence" value="ECO:0007669"/>
    <property type="project" value="TreeGrafter"/>
</dbReference>
<feature type="compositionally biased region" description="Polar residues" evidence="9">
    <location>
        <begin position="160"/>
        <end position="176"/>
    </location>
</feature>
<feature type="region of interest" description="Disordered" evidence="9">
    <location>
        <begin position="427"/>
        <end position="446"/>
    </location>
</feature>
<dbReference type="SMART" id="SM00717">
    <property type="entry name" value="SANT"/>
    <property type="match status" value="1"/>
</dbReference>
<feature type="region of interest" description="Disordered" evidence="9">
    <location>
        <begin position="969"/>
        <end position="1000"/>
    </location>
</feature>
<feature type="compositionally biased region" description="Basic and acidic residues" evidence="9">
    <location>
        <begin position="677"/>
        <end position="686"/>
    </location>
</feature>
<dbReference type="PROSITE" id="PS50090">
    <property type="entry name" value="MYB_LIKE"/>
    <property type="match status" value="1"/>
</dbReference>
<comment type="function">
    <text evidence="7">Component of the NuA4 histone acetyltransferase complex which is involved in transcriptional activation of selected genes principally by acetylation of nucleosomal histone H4 and H2A. The NuA4 complex is also involved in DNA repair.</text>
</comment>
<evidence type="ECO:0000313" key="12">
    <source>
        <dbReference type="EMBL" id="QKX62678.1"/>
    </source>
</evidence>
<feature type="region of interest" description="Disordered" evidence="9">
    <location>
        <begin position="459"/>
        <end position="500"/>
    </location>
</feature>
<evidence type="ECO:0000256" key="7">
    <source>
        <dbReference type="ARBA" id="ARBA00025178"/>
    </source>
</evidence>
<dbReference type="SUPFAM" id="SSF46689">
    <property type="entry name" value="Homeodomain-like"/>
    <property type="match status" value="1"/>
</dbReference>
<accession>A0A7H8R9P8</accession>
<feature type="region of interest" description="Disordered" evidence="9">
    <location>
        <begin position="801"/>
        <end position="863"/>
    </location>
</feature>
<dbReference type="CDD" id="cd00167">
    <property type="entry name" value="SANT"/>
    <property type="match status" value="1"/>
</dbReference>
<evidence type="ECO:0000256" key="8">
    <source>
        <dbReference type="ARBA" id="ARBA00029670"/>
    </source>
</evidence>
<evidence type="ECO:0000256" key="9">
    <source>
        <dbReference type="SAM" id="MobiDB-lite"/>
    </source>
</evidence>
<name>A0A7H8R9P8_TALRU</name>
<evidence type="ECO:0000256" key="4">
    <source>
        <dbReference type="ARBA" id="ARBA00022853"/>
    </source>
</evidence>
<feature type="region of interest" description="Disordered" evidence="9">
    <location>
        <begin position="668"/>
        <end position="687"/>
    </location>
</feature>
<protein>
    <recommendedName>
        <fullName evidence="8">Vacuolar import and degradation protein 21</fullName>
    </recommendedName>
</protein>
<keyword evidence="6" id="KW-0539">Nucleus</keyword>
<feature type="region of interest" description="Disordered" evidence="9">
    <location>
        <begin position="75"/>
        <end position="320"/>
    </location>
</feature>
<dbReference type="SMART" id="SM00573">
    <property type="entry name" value="HSA"/>
    <property type="match status" value="1"/>
</dbReference>
<feature type="compositionally biased region" description="Polar residues" evidence="9">
    <location>
        <begin position="183"/>
        <end position="199"/>
    </location>
</feature>
<keyword evidence="3" id="KW-0227">DNA damage</keyword>
<evidence type="ECO:0000256" key="6">
    <source>
        <dbReference type="ARBA" id="ARBA00023242"/>
    </source>
</evidence>
<feature type="compositionally biased region" description="Polar residues" evidence="9">
    <location>
        <begin position="977"/>
        <end position="986"/>
    </location>
</feature>
<dbReference type="GO" id="GO:0003682">
    <property type="term" value="F:chromatin binding"/>
    <property type="evidence" value="ECO:0007669"/>
    <property type="project" value="TreeGrafter"/>
</dbReference>
<dbReference type="InterPro" id="IPR009057">
    <property type="entry name" value="Homeodomain-like_sf"/>
</dbReference>
<evidence type="ECO:0000259" key="11">
    <source>
        <dbReference type="PROSITE" id="PS51204"/>
    </source>
</evidence>
<evidence type="ECO:0000313" key="13">
    <source>
        <dbReference type="Proteomes" id="UP000509510"/>
    </source>
</evidence>
<feature type="compositionally biased region" description="Polar residues" evidence="9">
    <location>
        <begin position="249"/>
        <end position="271"/>
    </location>
</feature>
<dbReference type="OrthoDB" id="5364245at2759"/>
<dbReference type="Pfam" id="PF13921">
    <property type="entry name" value="Myb_DNA-bind_6"/>
    <property type="match status" value="1"/>
</dbReference>
<dbReference type="InterPro" id="IPR001005">
    <property type="entry name" value="SANT/Myb"/>
</dbReference>
<comment type="subcellular location">
    <subcellularLocation>
        <location evidence="1">Nucleus</location>
    </subcellularLocation>
</comment>
<feature type="region of interest" description="Disordered" evidence="9">
    <location>
        <begin position="1206"/>
        <end position="1244"/>
    </location>
</feature>
<evidence type="ECO:0000256" key="3">
    <source>
        <dbReference type="ARBA" id="ARBA00022763"/>
    </source>
</evidence>
<feature type="compositionally biased region" description="Low complexity" evidence="9">
    <location>
        <begin position="1206"/>
        <end position="1236"/>
    </location>
</feature>
<evidence type="ECO:0000256" key="5">
    <source>
        <dbReference type="ARBA" id="ARBA00023204"/>
    </source>
</evidence>
<dbReference type="GO" id="GO:0005634">
    <property type="term" value="C:nucleus"/>
    <property type="evidence" value="ECO:0007669"/>
    <property type="project" value="UniProtKB-SubCell"/>
</dbReference>
<organism evidence="12 13">
    <name type="scientific">Talaromyces rugulosus</name>
    <name type="common">Penicillium rugulosum</name>
    <dbReference type="NCBI Taxonomy" id="121627"/>
    <lineage>
        <taxon>Eukaryota</taxon>
        <taxon>Fungi</taxon>
        <taxon>Dikarya</taxon>
        <taxon>Ascomycota</taxon>
        <taxon>Pezizomycotina</taxon>
        <taxon>Eurotiomycetes</taxon>
        <taxon>Eurotiomycetidae</taxon>
        <taxon>Eurotiales</taxon>
        <taxon>Trichocomaceae</taxon>
        <taxon>Talaromyces</taxon>
        <taxon>Talaromyces sect. Islandici</taxon>
    </lineage>
</organism>
<feature type="region of interest" description="Disordered" evidence="9">
    <location>
        <begin position="1018"/>
        <end position="1055"/>
    </location>
</feature>
<dbReference type="PANTHER" id="PTHR46459">
    <property type="entry name" value="E1A-BINDING PROTEIN P400-RELATED"/>
    <property type="match status" value="1"/>
</dbReference>
<feature type="region of interest" description="Disordered" evidence="9">
    <location>
        <begin position="1387"/>
        <end position="1438"/>
    </location>
</feature>
<evidence type="ECO:0000256" key="2">
    <source>
        <dbReference type="ARBA" id="ARBA00008913"/>
    </source>
</evidence>
<feature type="compositionally biased region" description="Polar residues" evidence="9">
    <location>
        <begin position="114"/>
        <end position="137"/>
    </location>
</feature>
<feature type="compositionally biased region" description="Polar residues" evidence="9">
    <location>
        <begin position="302"/>
        <end position="312"/>
    </location>
</feature>
<dbReference type="Pfam" id="PF07529">
    <property type="entry name" value="HSA"/>
    <property type="match status" value="1"/>
</dbReference>
<keyword evidence="13" id="KW-1185">Reference proteome</keyword>
<dbReference type="PANTHER" id="PTHR46459:SF1">
    <property type="entry name" value="E1A-BINDING PROTEIN P400"/>
    <property type="match status" value="1"/>
</dbReference>
<feature type="compositionally biased region" description="Polar residues" evidence="9">
    <location>
        <begin position="80"/>
        <end position="104"/>
    </location>
</feature>
<dbReference type="PROSITE" id="PS51204">
    <property type="entry name" value="HSA"/>
    <property type="match status" value="1"/>
</dbReference>
<keyword evidence="4" id="KW-0156">Chromatin regulator</keyword>
<feature type="compositionally biased region" description="Polar residues" evidence="9">
    <location>
        <begin position="1387"/>
        <end position="1427"/>
    </location>
</feature>
<feature type="domain" description="HSA" evidence="11">
    <location>
        <begin position="605"/>
        <end position="680"/>
    </location>
</feature>
<feature type="compositionally biased region" description="Pro residues" evidence="9">
    <location>
        <begin position="1428"/>
        <end position="1438"/>
    </location>
</feature>
<dbReference type="Proteomes" id="UP000509510">
    <property type="component" value="Chromosome V"/>
</dbReference>
<feature type="compositionally biased region" description="Basic and acidic residues" evidence="9">
    <location>
        <begin position="281"/>
        <end position="293"/>
    </location>
</feature>